<dbReference type="Proteomes" id="UP000198607">
    <property type="component" value="Unassembled WGS sequence"/>
</dbReference>
<evidence type="ECO:0000256" key="1">
    <source>
        <dbReference type="ARBA" id="ARBA00007613"/>
    </source>
</evidence>
<dbReference type="Gene3D" id="1.20.1600.10">
    <property type="entry name" value="Outer membrane efflux proteins (OEP)"/>
    <property type="match status" value="1"/>
</dbReference>
<evidence type="ECO:0000313" key="3">
    <source>
        <dbReference type="EMBL" id="SDG61742.1"/>
    </source>
</evidence>
<dbReference type="NCBIfam" id="TIGR01845">
    <property type="entry name" value="outer_NodT"/>
    <property type="match status" value="1"/>
</dbReference>
<proteinExistence type="inferred from homology"/>
<keyword evidence="2" id="KW-1134">Transmembrane beta strand</keyword>
<keyword evidence="2" id="KW-0564">Palmitate</keyword>
<accession>A0A1G7VPJ7</accession>
<keyword evidence="4" id="KW-1185">Reference proteome</keyword>
<dbReference type="AlphaFoldDB" id="A0A1G7VPJ7"/>
<dbReference type="GO" id="GO:0015562">
    <property type="term" value="F:efflux transmembrane transporter activity"/>
    <property type="evidence" value="ECO:0007669"/>
    <property type="project" value="InterPro"/>
</dbReference>
<comment type="subcellular location">
    <subcellularLocation>
        <location evidence="2">Cell membrane</location>
        <topology evidence="2">Lipid-anchor</topology>
    </subcellularLocation>
</comment>
<evidence type="ECO:0000256" key="2">
    <source>
        <dbReference type="RuleBase" id="RU362097"/>
    </source>
</evidence>
<keyword evidence="2 3" id="KW-0449">Lipoprotein</keyword>
<reference evidence="3 4" key="1">
    <citation type="submission" date="2016-10" db="EMBL/GenBank/DDBJ databases">
        <authorList>
            <person name="de Groot N.N."/>
        </authorList>
    </citation>
    <scope>NUCLEOTIDE SEQUENCE [LARGE SCALE GENOMIC DNA]</scope>
    <source>
        <strain evidence="3 4">DSM 5885</strain>
    </source>
</reference>
<dbReference type="GO" id="GO:0005886">
    <property type="term" value="C:plasma membrane"/>
    <property type="evidence" value="ECO:0007669"/>
    <property type="project" value="UniProtKB-SubCell"/>
</dbReference>
<dbReference type="PROSITE" id="PS51257">
    <property type="entry name" value="PROKAR_LIPOPROTEIN"/>
    <property type="match status" value="1"/>
</dbReference>
<dbReference type="SUPFAM" id="SSF56954">
    <property type="entry name" value="Outer membrane efflux proteins (OEP)"/>
    <property type="match status" value="1"/>
</dbReference>
<dbReference type="Pfam" id="PF02321">
    <property type="entry name" value="OEP"/>
    <property type="match status" value="2"/>
</dbReference>
<comment type="similarity">
    <text evidence="1 2">Belongs to the outer membrane factor (OMF) (TC 1.B.17) family.</text>
</comment>
<gene>
    <name evidence="3" type="ORF">SAMN05660652_00260</name>
</gene>
<dbReference type="EMBL" id="FNCY01000001">
    <property type="protein sequence ID" value="SDG61742.1"/>
    <property type="molecule type" value="Genomic_DNA"/>
</dbReference>
<dbReference type="PANTHER" id="PTHR30203">
    <property type="entry name" value="OUTER MEMBRANE CATION EFFLUX PROTEIN"/>
    <property type="match status" value="1"/>
</dbReference>
<keyword evidence="2" id="KW-0812">Transmembrane</keyword>
<dbReference type="STRING" id="83767.SAMN05660652_00260"/>
<dbReference type="RefSeq" id="WP_218122591.1">
    <property type="nucleotide sequence ID" value="NZ_FNCY01000001.1"/>
</dbReference>
<protein>
    <submittedName>
        <fullName evidence="3">Efflux transporter, outer membrane factor (OMF) lipoprotein, NodT family</fullName>
    </submittedName>
</protein>
<organism evidence="3 4">
    <name type="scientific">Propionivibrio dicarboxylicus</name>
    <dbReference type="NCBI Taxonomy" id="83767"/>
    <lineage>
        <taxon>Bacteria</taxon>
        <taxon>Pseudomonadati</taxon>
        <taxon>Pseudomonadota</taxon>
        <taxon>Betaproteobacteria</taxon>
        <taxon>Rhodocyclales</taxon>
        <taxon>Rhodocyclaceae</taxon>
        <taxon>Propionivibrio</taxon>
    </lineage>
</organism>
<name>A0A1G7VPJ7_9RHOO</name>
<dbReference type="Gene3D" id="2.20.200.10">
    <property type="entry name" value="Outer membrane efflux proteins (OEP)"/>
    <property type="match status" value="1"/>
</dbReference>
<dbReference type="PANTHER" id="PTHR30203:SF25">
    <property type="entry name" value="OUTER MEMBRANE PROTEIN-RELATED"/>
    <property type="match status" value="1"/>
</dbReference>
<evidence type="ECO:0000313" key="4">
    <source>
        <dbReference type="Proteomes" id="UP000198607"/>
    </source>
</evidence>
<keyword evidence="2" id="KW-0472">Membrane</keyword>
<sequence>MHSSRFLLPLMLLSLLGGCASLEQRFDKTRSDTTIAIPVRWDAPTPTSAALAPDELARWWTRLADPTLDTLVATALNNAPDIRSAQAKLRQSRAAQALAVANLAPSLDASASSTRALTGLAAGGSGTPQTLHAAGFDASWEPSIFGGLRDAAAGARADADAMAASLAATQVSLAAEVATQYVTLRASQRRLAIAQANVISQDETLQIAVWREMAGLVTALDVEQARTNLAQTRATIPSLESSRAGAEHRLALLTGQPPATLRQRLAIPAALPEVPTDIAVGIPTDTLRQRPDVQAAELTLKAEIARSMQREADRLPSLSLSGSFGWQATGIDALTGGTSAVRSLAASLAGNLFDGGRIRSRLAAQRAVEEQALIAWEKSLLTALEDVENALTSYRVGRTRVDARRQAADAAGKAAQLARTQYQAGIADFQKVLETERTRLSAEDSLASAEADLLNAVVQLYKALGGGWQTSQDSSDRPS</sequence>
<dbReference type="InterPro" id="IPR003423">
    <property type="entry name" value="OMP_efflux"/>
</dbReference>
<dbReference type="InterPro" id="IPR010131">
    <property type="entry name" value="MdtP/NodT-like"/>
</dbReference>